<evidence type="ECO:0000313" key="3">
    <source>
        <dbReference type="Proteomes" id="UP000572051"/>
    </source>
</evidence>
<dbReference type="EMBL" id="JACCFS010000001">
    <property type="protein sequence ID" value="NYJ34712.1"/>
    <property type="molecule type" value="Genomic_DNA"/>
</dbReference>
<dbReference type="InterPro" id="IPR038727">
    <property type="entry name" value="NadR/Ttd14_AAA_dom"/>
</dbReference>
<sequence>MAHGDDGGGGRGMGGEGDHLVVVTGGPGSGKTTLIDHLAALGHARTPEAGRAVIRDQREIGGPGLAWKNDRLFAELMLAWEIRSYREALAWPGPVLCDRGIPDLVGYHLLRGRPVPEHVAEAARRFRYHRRVFVAPPWPEIYTGDAERHQSPEEAERTHRAMAEAYPACGYEVVELPRAPVAERARFLLDALEGSAAQ</sequence>
<organism evidence="2 3">
    <name type="scientific">Nocardiopsis aegyptia</name>
    <dbReference type="NCBI Taxonomy" id="220378"/>
    <lineage>
        <taxon>Bacteria</taxon>
        <taxon>Bacillati</taxon>
        <taxon>Actinomycetota</taxon>
        <taxon>Actinomycetes</taxon>
        <taxon>Streptosporangiales</taxon>
        <taxon>Nocardiopsidaceae</taxon>
        <taxon>Nocardiopsis</taxon>
    </lineage>
</organism>
<keyword evidence="3" id="KW-1185">Reference proteome</keyword>
<dbReference type="Proteomes" id="UP000572051">
    <property type="component" value="Unassembled WGS sequence"/>
</dbReference>
<accession>A0A7Z0JAF3</accession>
<feature type="domain" description="NadR/Ttd14 AAA" evidence="1">
    <location>
        <begin position="21"/>
        <end position="184"/>
    </location>
</feature>
<comment type="caution">
    <text evidence="2">The sequence shown here is derived from an EMBL/GenBank/DDBJ whole genome shotgun (WGS) entry which is preliminary data.</text>
</comment>
<reference evidence="2 3" key="1">
    <citation type="submission" date="2020-07" db="EMBL/GenBank/DDBJ databases">
        <title>Sequencing the genomes of 1000 actinobacteria strains.</title>
        <authorList>
            <person name="Klenk H.-P."/>
        </authorList>
    </citation>
    <scope>NUCLEOTIDE SEQUENCE [LARGE SCALE GENOMIC DNA]</scope>
    <source>
        <strain evidence="2 3">DSM 44442</strain>
    </source>
</reference>
<dbReference type="InterPro" id="IPR027417">
    <property type="entry name" value="P-loop_NTPase"/>
</dbReference>
<name>A0A7Z0JAF3_9ACTN</name>
<dbReference type="SUPFAM" id="SSF52540">
    <property type="entry name" value="P-loop containing nucleoside triphosphate hydrolases"/>
    <property type="match status" value="1"/>
</dbReference>
<protein>
    <submittedName>
        <fullName evidence="2">Putative ATPase</fullName>
    </submittedName>
</protein>
<dbReference type="Gene3D" id="3.40.50.300">
    <property type="entry name" value="P-loop containing nucleotide triphosphate hydrolases"/>
    <property type="match status" value="1"/>
</dbReference>
<evidence type="ECO:0000259" key="1">
    <source>
        <dbReference type="Pfam" id="PF13521"/>
    </source>
</evidence>
<proteinExistence type="predicted"/>
<dbReference type="AlphaFoldDB" id="A0A7Z0JAF3"/>
<evidence type="ECO:0000313" key="2">
    <source>
        <dbReference type="EMBL" id="NYJ34712.1"/>
    </source>
</evidence>
<dbReference type="Pfam" id="PF13521">
    <property type="entry name" value="AAA_28"/>
    <property type="match status" value="1"/>
</dbReference>
<gene>
    <name evidence="2" type="ORF">HNR10_002593</name>
</gene>